<comment type="caution">
    <text evidence="1">The sequence shown here is derived from an EMBL/GenBank/DDBJ whole genome shotgun (WGS) entry which is preliminary data.</text>
</comment>
<dbReference type="Proteomes" id="UP000249557">
    <property type="component" value="Unassembled WGS sequence"/>
</dbReference>
<dbReference type="AlphaFoldDB" id="A0A2W4ZCS4"/>
<proteinExistence type="predicted"/>
<evidence type="ECO:0000313" key="2">
    <source>
        <dbReference type="Proteomes" id="UP000249557"/>
    </source>
</evidence>
<reference evidence="1 2" key="1">
    <citation type="submission" date="2017-08" db="EMBL/GenBank/DDBJ databases">
        <title>Infants hospitalized years apart are colonized by the same room-sourced microbial strains.</title>
        <authorList>
            <person name="Brooks B."/>
            <person name="Olm M.R."/>
            <person name="Firek B.A."/>
            <person name="Baker R."/>
            <person name="Thomas B.C."/>
            <person name="Morowitz M.J."/>
            <person name="Banfield J.F."/>
        </authorList>
    </citation>
    <scope>NUCLEOTIDE SEQUENCE [LARGE SCALE GENOMIC DNA]</scope>
    <source>
        <strain evidence="1">S2_018_000_R2_104</strain>
    </source>
</reference>
<organism evidence="1 2">
    <name type="scientific">Micavibrio aeruginosavorus</name>
    <dbReference type="NCBI Taxonomy" id="349221"/>
    <lineage>
        <taxon>Bacteria</taxon>
        <taxon>Pseudomonadati</taxon>
        <taxon>Bdellovibrionota</taxon>
        <taxon>Bdellovibrionia</taxon>
        <taxon>Bdellovibrionales</taxon>
        <taxon>Pseudobdellovibrionaceae</taxon>
        <taxon>Micavibrio</taxon>
    </lineage>
</organism>
<dbReference type="EMBL" id="QFNK01000339">
    <property type="protein sequence ID" value="PZO80104.1"/>
    <property type="molecule type" value="Genomic_DNA"/>
</dbReference>
<protein>
    <submittedName>
        <fullName evidence="1">Uncharacterized protein</fullName>
    </submittedName>
</protein>
<evidence type="ECO:0000313" key="1">
    <source>
        <dbReference type="EMBL" id="PZO80104.1"/>
    </source>
</evidence>
<gene>
    <name evidence="1" type="ORF">DI626_11375</name>
</gene>
<accession>A0A2W4ZCS4</accession>
<name>A0A2W4ZCS4_9BACT</name>
<sequence>MSAAIQTSLTKLNAAVKKLETALDTKKADVSRQRKASPAETDLFSAMTAGQNNPSNMNPVNVRMLATRLDNAIDQVEKILKEGRG</sequence>